<feature type="compositionally biased region" description="Polar residues" evidence="1">
    <location>
        <begin position="513"/>
        <end position="523"/>
    </location>
</feature>
<dbReference type="Proteomes" id="UP000001194">
    <property type="component" value="Unassembled WGS sequence"/>
</dbReference>
<dbReference type="InParanoid" id="B0D3B1"/>
<accession>B0D3B1</accession>
<organism evidence="3">
    <name type="scientific">Laccaria bicolor (strain S238N-H82 / ATCC MYA-4686)</name>
    <name type="common">Bicoloured deceiver</name>
    <name type="synonym">Laccaria laccata var. bicolor</name>
    <dbReference type="NCBI Taxonomy" id="486041"/>
    <lineage>
        <taxon>Eukaryota</taxon>
        <taxon>Fungi</taxon>
        <taxon>Dikarya</taxon>
        <taxon>Basidiomycota</taxon>
        <taxon>Agaricomycotina</taxon>
        <taxon>Agaricomycetes</taxon>
        <taxon>Agaricomycetidae</taxon>
        <taxon>Agaricales</taxon>
        <taxon>Agaricineae</taxon>
        <taxon>Hydnangiaceae</taxon>
        <taxon>Laccaria</taxon>
    </lineage>
</organism>
<feature type="compositionally biased region" description="Low complexity" evidence="1">
    <location>
        <begin position="328"/>
        <end position="339"/>
    </location>
</feature>
<protein>
    <submittedName>
        <fullName evidence="2">Predicted protein</fullName>
    </submittedName>
</protein>
<feature type="compositionally biased region" description="Basic residues" evidence="1">
    <location>
        <begin position="569"/>
        <end position="579"/>
    </location>
</feature>
<dbReference type="KEGG" id="lbc:LACBIDRAFT_293373"/>
<feature type="compositionally biased region" description="Low complexity" evidence="1">
    <location>
        <begin position="158"/>
        <end position="172"/>
    </location>
</feature>
<feature type="compositionally biased region" description="Acidic residues" evidence="1">
    <location>
        <begin position="614"/>
        <end position="638"/>
    </location>
</feature>
<feature type="compositionally biased region" description="Polar residues" evidence="1">
    <location>
        <begin position="291"/>
        <end position="313"/>
    </location>
</feature>
<sequence length="674" mass="71672">MTILQSRQPFPPPTKFSILLSPQWQPPHAPSSNSLSSSSSPSPDGSISSSSSSSSVSSYTSLSTNDHTPVQNHPSSALSPTSRRIRFAPLPDPRRSVFISDDGDEIVISEVDDTTQISCPATPIAQAVTLEPDPLFQDNSSLSSCCSSKRNSDYTDISSSSSTPGTATPASSFMTPAASECDSSVLPSPVTLTASLPTLQQSSKPSSSWPKPKSLSLLRPFKKSSGSTSPSSSLSLTPTPSIERTPTGNKSEEDRTISGINLFRASSLDSNRENAPSGGGWGLSRWSSSSTAKISNLSGSSPLARTQSTQSYKSKPAKPPSMAANRNSTGGIFSSGSTSAKPSNPSRKGTRMLNGRVYGGPKRDPNANPFANARDEEPEFVEWGYGGMGSVKGAKSAGVSGTNWDRLHGNGSVNGSKQEGSGAQEEDENGDDGSGMGWVKKRREKREREERERKEKEEREKLEQEKGPKGTDDVVPGSDELDSGPTTIVETFTPTDHDHTAVVPTIDTPELSVLTSDPVTSTEPSVPRPTTPASTSTTTGVIHPLNSPSTSLSVEKEYIHETISIPTRTYHHHRGHSRGGSRDTIPLSLSSGTSVTSPKVIEETHNSSSSASESESDSEDIGEEDADAEEDDDEEDGELEKQRKTAFSAGVEKISRFKDLTLFDEVLVSEDSRA</sequence>
<evidence type="ECO:0000313" key="3">
    <source>
        <dbReference type="Proteomes" id="UP000001194"/>
    </source>
</evidence>
<feature type="compositionally biased region" description="Polar residues" evidence="1">
    <location>
        <begin position="181"/>
        <end position="194"/>
    </location>
</feature>
<name>B0D3B1_LACBS</name>
<feature type="compositionally biased region" description="Low complexity" evidence="1">
    <location>
        <begin position="30"/>
        <end position="63"/>
    </location>
</feature>
<feature type="compositionally biased region" description="Polar residues" evidence="1">
    <location>
        <begin position="484"/>
        <end position="494"/>
    </location>
</feature>
<dbReference type="AlphaFoldDB" id="B0D3B1"/>
<evidence type="ECO:0000313" key="2">
    <source>
        <dbReference type="EMBL" id="EDR10884.1"/>
    </source>
</evidence>
<feature type="region of interest" description="Disordered" evidence="1">
    <location>
        <begin position="138"/>
        <end position="553"/>
    </location>
</feature>
<feature type="compositionally biased region" description="Low complexity" evidence="1">
    <location>
        <begin position="195"/>
        <end position="241"/>
    </location>
</feature>
<keyword evidence="3" id="KW-1185">Reference proteome</keyword>
<dbReference type="EMBL" id="DS547096">
    <property type="protein sequence ID" value="EDR10884.1"/>
    <property type="molecule type" value="Genomic_DNA"/>
</dbReference>
<feature type="compositionally biased region" description="Polar residues" evidence="1">
    <location>
        <begin position="64"/>
        <end position="82"/>
    </location>
</feature>
<feature type="region of interest" description="Disordered" evidence="1">
    <location>
        <begin position="565"/>
        <end position="648"/>
    </location>
</feature>
<feature type="region of interest" description="Disordered" evidence="1">
    <location>
        <begin position="1"/>
        <end position="101"/>
    </location>
</feature>
<dbReference type="HOGENOM" id="CLU_409949_0_0_1"/>
<reference evidence="2 3" key="1">
    <citation type="journal article" date="2008" name="Nature">
        <title>The genome of Laccaria bicolor provides insights into mycorrhizal symbiosis.</title>
        <authorList>
            <person name="Martin F."/>
            <person name="Aerts A."/>
            <person name="Ahren D."/>
            <person name="Brun A."/>
            <person name="Danchin E.G.J."/>
            <person name="Duchaussoy F."/>
            <person name="Gibon J."/>
            <person name="Kohler A."/>
            <person name="Lindquist E."/>
            <person name="Pereda V."/>
            <person name="Salamov A."/>
            <person name="Shapiro H.J."/>
            <person name="Wuyts J."/>
            <person name="Blaudez D."/>
            <person name="Buee M."/>
            <person name="Brokstein P."/>
            <person name="Canbaeck B."/>
            <person name="Cohen D."/>
            <person name="Courty P.E."/>
            <person name="Coutinho P.M."/>
            <person name="Delaruelle C."/>
            <person name="Detter J.C."/>
            <person name="Deveau A."/>
            <person name="DiFazio S."/>
            <person name="Duplessis S."/>
            <person name="Fraissinet-Tachet L."/>
            <person name="Lucic E."/>
            <person name="Frey-Klett P."/>
            <person name="Fourrey C."/>
            <person name="Feussner I."/>
            <person name="Gay G."/>
            <person name="Grimwood J."/>
            <person name="Hoegger P.J."/>
            <person name="Jain P."/>
            <person name="Kilaru S."/>
            <person name="Labbe J."/>
            <person name="Lin Y.C."/>
            <person name="Legue V."/>
            <person name="Le Tacon F."/>
            <person name="Marmeisse R."/>
            <person name="Melayah D."/>
            <person name="Montanini B."/>
            <person name="Muratet M."/>
            <person name="Nehls U."/>
            <person name="Niculita-Hirzel H."/>
            <person name="Oudot-Le Secq M.P."/>
            <person name="Peter M."/>
            <person name="Quesneville H."/>
            <person name="Rajashekar B."/>
            <person name="Reich M."/>
            <person name="Rouhier N."/>
            <person name="Schmutz J."/>
            <person name="Yin T."/>
            <person name="Chalot M."/>
            <person name="Henrissat B."/>
            <person name="Kuees U."/>
            <person name="Lucas S."/>
            <person name="Van de Peer Y."/>
            <person name="Podila G.K."/>
            <person name="Polle A."/>
            <person name="Pukkila P.J."/>
            <person name="Richardson P.M."/>
            <person name="Rouze P."/>
            <person name="Sanders I.R."/>
            <person name="Stajich J.E."/>
            <person name="Tunlid A."/>
            <person name="Tuskan G."/>
            <person name="Grigoriev I.V."/>
        </authorList>
    </citation>
    <scope>NUCLEOTIDE SEQUENCE [LARGE SCALE GENOMIC DNA]</scope>
    <source>
        <strain evidence="3">S238N-H82 / ATCC MYA-4686</strain>
    </source>
</reference>
<dbReference type="GeneID" id="6074271"/>
<dbReference type="RefSeq" id="XP_001878185.1">
    <property type="nucleotide sequence ID" value="XM_001878150.1"/>
</dbReference>
<feature type="compositionally biased region" description="Polar residues" evidence="1">
    <location>
        <begin position="411"/>
        <end position="421"/>
    </location>
</feature>
<dbReference type="OrthoDB" id="3363386at2759"/>
<feature type="compositionally biased region" description="Basic and acidic residues" evidence="1">
    <location>
        <begin position="446"/>
        <end position="472"/>
    </location>
</feature>
<proteinExistence type="predicted"/>
<gene>
    <name evidence="2" type="ORF">LACBIDRAFT_293373</name>
</gene>
<dbReference type="STRING" id="486041.B0D3B1"/>
<feature type="compositionally biased region" description="Polar residues" evidence="1">
    <location>
        <begin position="587"/>
        <end position="597"/>
    </location>
</feature>
<evidence type="ECO:0000256" key="1">
    <source>
        <dbReference type="SAM" id="MobiDB-lite"/>
    </source>
</evidence>